<proteinExistence type="predicted"/>
<dbReference type="PANTHER" id="PTHR43591:SF24">
    <property type="entry name" value="2-METHOXY-6-POLYPRENYL-1,4-BENZOQUINOL METHYLASE, MITOCHONDRIAL"/>
    <property type="match status" value="1"/>
</dbReference>
<reference evidence="3" key="1">
    <citation type="submission" date="2016-03" db="EMBL/GenBank/DDBJ databases">
        <title>Complete genome sequence of the type strain Actinoalloteichus hymeniacidonis DSM 45092.</title>
        <authorList>
            <person name="Schaffert L."/>
            <person name="Albersmeier A."/>
            <person name="Winkler A."/>
            <person name="Kalinowski J."/>
            <person name="Zotchev S."/>
            <person name="Ruckert C."/>
        </authorList>
    </citation>
    <scope>NUCLEOTIDE SEQUENCE [LARGE SCALE GENOMIC DNA]</scope>
    <source>
        <strain evidence="3">HPA177(T) (DSM 45092(T))</strain>
    </source>
</reference>
<feature type="domain" description="Methyltransferase" evidence="1">
    <location>
        <begin position="39"/>
        <end position="166"/>
    </location>
</feature>
<dbReference type="AlphaFoldDB" id="A0AAC9HQ16"/>
<dbReference type="PANTHER" id="PTHR43591">
    <property type="entry name" value="METHYLTRANSFERASE"/>
    <property type="match status" value="1"/>
</dbReference>
<keyword evidence="2" id="KW-0808">Transferase</keyword>
<keyword evidence="2" id="KW-0489">Methyltransferase</keyword>
<sequence>MSATSDRYVHGHHDAVLRSHRWRTVANSAAYLADRLRPGHDLLDVGCGPGTITVELADLVAPGRVVAIDAAATAVTATRELADRTGLTELAVRVGDVYALDEADDSFDVVHAHQLLQHLSDPVAALREMRRVCRPGGVVAARDADYAAMTWFPEPPALERWRSIYRRVASASGGQPDAGRRLAGWARRAGFTEVLATASTWCYAEPADRRWWGGLWAQRMTESTIAARAVDEGHSTSAELAEIADGWRDWAADEDAWFAVLHGEVLCLV</sequence>
<dbReference type="SUPFAM" id="SSF53335">
    <property type="entry name" value="S-adenosyl-L-methionine-dependent methyltransferases"/>
    <property type="match status" value="1"/>
</dbReference>
<dbReference type="InterPro" id="IPR029063">
    <property type="entry name" value="SAM-dependent_MTases_sf"/>
</dbReference>
<protein>
    <submittedName>
        <fullName evidence="2">Methyltransferase</fullName>
    </submittedName>
</protein>
<dbReference type="CDD" id="cd02440">
    <property type="entry name" value="AdoMet_MTases"/>
    <property type="match status" value="1"/>
</dbReference>
<evidence type="ECO:0000313" key="3">
    <source>
        <dbReference type="Proteomes" id="UP000095210"/>
    </source>
</evidence>
<evidence type="ECO:0000313" key="2">
    <source>
        <dbReference type="EMBL" id="AOS63206.1"/>
    </source>
</evidence>
<dbReference type="KEGG" id="ahm:TL08_11960"/>
<dbReference type="RefSeq" id="WP_069853595.1">
    <property type="nucleotide sequence ID" value="NZ_CP014859.1"/>
</dbReference>
<dbReference type="Proteomes" id="UP000095210">
    <property type="component" value="Chromosome"/>
</dbReference>
<dbReference type="GO" id="GO:0032259">
    <property type="term" value="P:methylation"/>
    <property type="evidence" value="ECO:0007669"/>
    <property type="project" value="UniProtKB-KW"/>
</dbReference>
<dbReference type="Gene3D" id="3.40.50.150">
    <property type="entry name" value="Vaccinia Virus protein VP39"/>
    <property type="match status" value="1"/>
</dbReference>
<keyword evidence="3" id="KW-1185">Reference proteome</keyword>
<accession>A0AAC9HQ16</accession>
<dbReference type="Pfam" id="PF13847">
    <property type="entry name" value="Methyltransf_31"/>
    <property type="match status" value="1"/>
</dbReference>
<name>A0AAC9HQ16_9PSEU</name>
<dbReference type="InterPro" id="IPR025714">
    <property type="entry name" value="Methyltranfer_dom"/>
</dbReference>
<dbReference type="GO" id="GO:0008168">
    <property type="term" value="F:methyltransferase activity"/>
    <property type="evidence" value="ECO:0007669"/>
    <property type="project" value="UniProtKB-KW"/>
</dbReference>
<gene>
    <name evidence="2" type="ORF">TL08_11960</name>
</gene>
<organism evidence="2 3">
    <name type="scientific">Actinoalloteichus hymeniacidonis</name>
    <dbReference type="NCBI Taxonomy" id="340345"/>
    <lineage>
        <taxon>Bacteria</taxon>
        <taxon>Bacillati</taxon>
        <taxon>Actinomycetota</taxon>
        <taxon>Actinomycetes</taxon>
        <taxon>Pseudonocardiales</taxon>
        <taxon>Pseudonocardiaceae</taxon>
        <taxon>Actinoalloteichus</taxon>
    </lineage>
</organism>
<dbReference type="EMBL" id="CP014859">
    <property type="protein sequence ID" value="AOS63206.1"/>
    <property type="molecule type" value="Genomic_DNA"/>
</dbReference>
<evidence type="ECO:0000259" key="1">
    <source>
        <dbReference type="Pfam" id="PF13847"/>
    </source>
</evidence>